<evidence type="ECO:0000313" key="2">
    <source>
        <dbReference type="EMBL" id="KAK8510763.1"/>
    </source>
</evidence>
<proteinExistence type="predicted"/>
<reference evidence="2 3" key="1">
    <citation type="journal article" date="2024" name="G3 (Bethesda)">
        <title>Genome assembly of Hibiscus sabdariffa L. provides insights into metabolisms of medicinal natural products.</title>
        <authorList>
            <person name="Kim T."/>
        </authorList>
    </citation>
    <scope>NUCLEOTIDE SEQUENCE [LARGE SCALE GENOMIC DNA]</scope>
    <source>
        <strain evidence="2">TK-2024</strain>
        <tissue evidence="2">Old leaves</tissue>
    </source>
</reference>
<name>A0ABR2BUK3_9ROSI</name>
<accession>A0ABR2BUK3</accession>
<protein>
    <submittedName>
        <fullName evidence="2">Uncharacterized protein</fullName>
    </submittedName>
</protein>
<evidence type="ECO:0000313" key="3">
    <source>
        <dbReference type="Proteomes" id="UP001472677"/>
    </source>
</evidence>
<dbReference type="EMBL" id="JBBPBM010000082">
    <property type="protein sequence ID" value="KAK8510763.1"/>
    <property type="molecule type" value="Genomic_DNA"/>
</dbReference>
<evidence type="ECO:0000256" key="1">
    <source>
        <dbReference type="SAM" id="MobiDB-lite"/>
    </source>
</evidence>
<feature type="region of interest" description="Disordered" evidence="1">
    <location>
        <begin position="33"/>
        <end position="62"/>
    </location>
</feature>
<organism evidence="2 3">
    <name type="scientific">Hibiscus sabdariffa</name>
    <name type="common">roselle</name>
    <dbReference type="NCBI Taxonomy" id="183260"/>
    <lineage>
        <taxon>Eukaryota</taxon>
        <taxon>Viridiplantae</taxon>
        <taxon>Streptophyta</taxon>
        <taxon>Embryophyta</taxon>
        <taxon>Tracheophyta</taxon>
        <taxon>Spermatophyta</taxon>
        <taxon>Magnoliopsida</taxon>
        <taxon>eudicotyledons</taxon>
        <taxon>Gunneridae</taxon>
        <taxon>Pentapetalae</taxon>
        <taxon>rosids</taxon>
        <taxon>malvids</taxon>
        <taxon>Malvales</taxon>
        <taxon>Malvaceae</taxon>
        <taxon>Malvoideae</taxon>
        <taxon>Hibiscus</taxon>
    </lineage>
</organism>
<sequence length="200" mass="21374">MVVAKYQYGDWLRAPVKKRYEATIQPKGRILFHEEGGSSNSHSGYTTLGDDHHLGTKVPFTRQSDPINTVHVQPSAPVNSIPAAGTVLHSSPPMDAAALDATSHVLAADPVTVDDEEDVLVHGGAAVVDIVSSDVLAVDTMGTVHVSNHDILEDENDVLVTHSSHLEIASVKVASNFETIDEWFAEDDASTVPVVVEPPL</sequence>
<dbReference type="Proteomes" id="UP001472677">
    <property type="component" value="Unassembled WGS sequence"/>
</dbReference>
<gene>
    <name evidence="2" type="ORF">V6N12_020303</name>
</gene>
<comment type="caution">
    <text evidence="2">The sequence shown here is derived from an EMBL/GenBank/DDBJ whole genome shotgun (WGS) entry which is preliminary data.</text>
</comment>
<keyword evidence="3" id="KW-1185">Reference proteome</keyword>